<dbReference type="AlphaFoldDB" id="A0A126T445"/>
<evidence type="ECO:0008006" key="3">
    <source>
        <dbReference type="Google" id="ProtNLM"/>
    </source>
</evidence>
<gene>
    <name evidence="1" type="ORF">JT25_010075</name>
</gene>
<proteinExistence type="predicted"/>
<dbReference type="RefSeq" id="WP_036272613.1">
    <property type="nucleotide sequence ID" value="NZ_CP014476.1"/>
</dbReference>
<dbReference type="EMBL" id="CP014476">
    <property type="protein sequence ID" value="AMK76832.1"/>
    <property type="molecule type" value="Genomic_DNA"/>
</dbReference>
<dbReference type="OrthoDB" id="8537254at2"/>
<dbReference type="KEGG" id="mdn:JT25_010075"/>
<evidence type="ECO:0000313" key="1">
    <source>
        <dbReference type="EMBL" id="AMK76832.1"/>
    </source>
</evidence>
<reference evidence="1 2" key="1">
    <citation type="journal article" date="2015" name="Environ. Microbiol.">
        <title>Methane oxidation coupled to nitrate reduction under hypoxia by the Gammaproteobacterium Methylomonas denitrificans, sp. nov. type strain FJG1.</title>
        <authorList>
            <person name="Kits K.D."/>
            <person name="Klotz M.G."/>
            <person name="Stein L.Y."/>
        </authorList>
    </citation>
    <scope>NUCLEOTIDE SEQUENCE [LARGE SCALE GENOMIC DNA]</scope>
    <source>
        <strain evidence="1 2">FJG1</strain>
    </source>
</reference>
<accession>A0A126T445</accession>
<sequence length="101" mass="11371">MSHEAFLLTVNVPPSLEEALVDCLLSLEWRQGFTSFPANVHDHNQQGLSLAEQVAGHQRKIRFQMYVERQNISALLTKLKADFAGSGIHYWLVPAIEQGII</sequence>
<dbReference type="InterPro" id="IPR021634">
    <property type="entry name" value="DUF3240"/>
</dbReference>
<dbReference type="InterPro" id="IPR015867">
    <property type="entry name" value="N-reg_PII/ATP_PRibTrfase_C"/>
</dbReference>
<dbReference type="Proteomes" id="UP000030512">
    <property type="component" value="Chromosome"/>
</dbReference>
<dbReference type="Pfam" id="PF11582">
    <property type="entry name" value="DUF3240"/>
    <property type="match status" value="1"/>
</dbReference>
<dbReference type="Gene3D" id="3.30.70.120">
    <property type="match status" value="1"/>
</dbReference>
<dbReference type="STRING" id="1538553.JT25_010075"/>
<evidence type="ECO:0000313" key="2">
    <source>
        <dbReference type="Proteomes" id="UP000030512"/>
    </source>
</evidence>
<protein>
    <recommendedName>
        <fullName evidence="3">DUF3240 domain-containing protein</fullName>
    </recommendedName>
</protein>
<name>A0A126T445_9GAMM</name>
<keyword evidence="2" id="KW-1185">Reference proteome</keyword>
<organism evidence="1 2">
    <name type="scientific">Methylomonas denitrificans</name>
    <dbReference type="NCBI Taxonomy" id="1538553"/>
    <lineage>
        <taxon>Bacteria</taxon>
        <taxon>Pseudomonadati</taxon>
        <taxon>Pseudomonadota</taxon>
        <taxon>Gammaproteobacteria</taxon>
        <taxon>Methylococcales</taxon>
        <taxon>Methylococcaceae</taxon>
        <taxon>Methylomonas</taxon>
    </lineage>
</organism>